<reference evidence="1 2" key="1">
    <citation type="submission" date="2019-08" db="EMBL/GenBank/DDBJ databases">
        <title>In-depth cultivation of the pig gut microbiome towards novel bacterial diversity and tailored functional studies.</title>
        <authorList>
            <person name="Wylensek D."/>
            <person name="Hitch T.C.A."/>
            <person name="Clavel T."/>
        </authorList>
    </citation>
    <scope>NUCLEOTIDE SEQUENCE [LARGE SCALE GENOMIC DNA]</scope>
    <source>
        <strain evidence="1 2">WCA-389-WT-23B</strain>
    </source>
</reference>
<dbReference type="AlphaFoldDB" id="A0A6N7WIF4"/>
<dbReference type="Proteomes" id="UP000436047">
    <property type="component" value="Unassembled WGS sequence"/>
</dbReference>
<proteinExistence type="predicted"/>
<name>A0A6N7WIF4_9FIRM</name>
<gene>
    <name evidence="1" type="ORF">FYJ45_18890</name>
</gene>
<accession>A0A6N7WIF4</accession>
<dbReference type="InterPro" id="IPR026989">
    <property type="entry name" value="TnpV"/>
</dbReference>
<evidence type="ECO:0000313" key="1">
    <source>
        <dbReference type="EMBL" id="MSS90267.1"/>
    </source>
</evidence>
<protein>
    <submittedName>
        <fullName evidence="1">TnpV protein</fullName>
    </submittedName>
</protein>
<keyword evidence="2" id="KW-1185">Reference proteome</keyword>
<evidence type="ECO:0000313" key="2">
    <source>
        <dbReference type="Proteomes" id="UP000436047"/>
    </source>
</evidence>
<sequence length="119" mass="13828">MSKLTYTNRNGYLIPNLMMDSKPEEPETLTRFGRAREKYLMEHRKGTYTAMLLKGTLWTHLTEIDRTANEQIDSLTRELAASEGVTEALKASNQMEWVQRMNNIRQRAEEIVTADLIYS</sequence>
<dbReference type="Pfam" id="PF14198">
    <property type="entry name" value="TnpV"/>
    <property type="match status" value="1"/>
</dbReference>
<comment type="caution">
    <text evidence="1">The sequence shown here is derived from an EMBL/GenBank/DDBJ whole genome shotgun (WGS) entry which is preliminary data.</text>
</comment>
<organism evidence="1 2">
    <name type="scientific">Eisenbergiella porci</name>
    <dbReference type="NCBI Taxonomy" id="2652274"/>
    <lineage>
        <taxon>Bacteria</taxon>
        <taxon>Bacillati</taxon>
        <taxon>Bacillota</taxon>
        <taxon>Clostridia</taxon>
        <taxon>Lachnospirales</taxon>
        <taxon>Lachnospiraceae</taxon>
        <taxon>Eisenbergiella</taxon>
    </lineage>
</organism>
<dbReference type="EMBL" id="VUMI01000035">
    <property type="protein sequence ID" value="MSS90267.1"/>
    <property type="molecule type" value="Genomic_DNA"/>
</dbReference>